<keyword evidence="2" id="KW-0732">Signal</keyword>
<dbReference type="Proteomes" id="UP001589703">
    <property type="component" value="Unassembled WGS sequence"/>
</dbReference>
<proteinExistence type="predicted"/>
<feature type="chain" id="PRO_5047538119" description="Lipoprotein" evidence="2">
    <location>
        <begin position="25"/>
        <end position="252"/>
    </location>
</feature>
<sequence length="252" mass="27100">MRRALMISAAVAASLLLCPSVATAVDGDDLSADELAEQAKDNFLEAKSVHLRYTERSEAPSGDRTRPAALDLALDQDGNCVGSLTMASGGGHVDLVKRGDQVWMKPDAAFWKAQLPGPQGNAAAELFKDRYVHGTTENDLLKGMAETCDLAEFQHEVEGEVTDEAELTKGAETTRDGTDVIPLSSTDDGKEHVLYVTSDEPHLLAEATEKSGSAGKETFIDLRFDDYDKPVPSKTPPPDETVEVDRLQQLGA</sequence>
<name>A0ABV5VAE1_9ACTN</name>
<gene>
    <name evidence="3" type="ORF">ACFFRO_06485</name>
</gene>
<evidence type="ECO:0008006" key="5">
    <source>
        <dbReference type="Google" id="ProtNLM"/>
    </source>
</evidence>
<feature type="region of interest" description="Disordered" evidence="1">
    <location>
        <begin position="224"/>
        <end position="252"/>
    </location>
</feature>
<comment type="caution">
    <text evidence="3">The sequence shown here is derived from an EMBL/GenBank/DDBJ whole genome shotgun (WGS) entry which is preliminary data.</text>
</comment>
<feature type="signal peptide" evidence="2">
    <location>
        <begin position="1"/>
        <end position="24"/>
    </location>
</feature>
<dbReference type="RefSeq" id="WP_247472461.1">
    <property type="nucleotide sequence ID" value="NZ_JBHMAR010000004.1"/>
</dbReference>
<evidence type="ECO:0000256" key="2">
    <source>
        <dbReference type="SAM" id="SignalP"/>
    </source>
</evidence>
<reference evidence="3 4" key="1">
    <citation type="submission" date="2024-09" db="EMBL/GenBank/DDBJ databases">
        <authorList>
            <person name="Sun Q."/>
            <person name="Mori K."/>
        </authorList>
    </citation>
    <scope>NUCLEOTIDE SEQUENCE [LARGE SCALE GENOMIC DNA]</scope>
    <source>
        <strain evidence="3 4">JCM 10918</strain>
    </source>
</reference>
<organism evidence="3 4">
    <name type="scientific">Streptomyces thermocoprophilus</name>
    <dbReference type="NCBI Taxonomy" id="78356"/>
    <lineage>
        <taxon>Bacteria</taxon>
        <taxon>Bacillati</taxon>
        <taxon>Actinomycetota</taxon>
        <taxon>Actinomycetes</taxon>
        <taxon>Kitasatosporales</taxon>
        <taxon>Streptomycetaceae</taxon>
        <taxon>Streptomyces</taxon>
    </lineage>
</organism>
<dbReference type="Gene3D" id="2.50.20.20">
    <property type="match status" value="1"/>
</dbReference>
<keyword evidence="4" id="KW-1185">Reference proteome</keyword>
<evidence type="ECO:0000256" key="1">
    <source>
        <dbReference type="SAM" id="MobiDB-lite"/>
    </source>
</evidence>
<evidence type="ECO:0000313" key="4">
    <source>
        <dbReference type="Proteomes" id="UP001589703"/>
    </source>
</evidence>
<dbReference type="EMBL" id="JBHMAR010000004">
    <property type="protein sequence ID" value="MFB9734786.1"/>
    <property type="molecule type" value="Genomic_DNA"/>
</dbReference>
<protein>
    <recommendedName>
        <fullName evidence="5">Lipoprotein</fullName>
    </recommendedName>
</protein>
<evidence type="ECO:0000313" key="3">
    <source>
        <dbReference type="EMBL" id="MFB9734786.1"/>
    </source>
</evidence>
<accession>A0ABV5VAE1</accession>